<proteinExistence type="predicted"/>
<evidence type="ECO:0000313" key="3">
    <source>
        <dbReference type="Proteomes" id="UP000008320"/>
    </source>
</evidence>
<reference evidence="2 3" key="1">
    <citation type="journal article" date="2006" name="PLoS Genet.">
        <title>Comparative genomics of emerging human ehrlichiosis agents.</title>
        <authorList>
            <person name="Dunning Hotopp J.C."/>
            <person name="Lin M."/>
            <person name="Madupu R."/>
            <person name="Crabtree J."/>
            <person name="Angiuoli S.V."/>
            <person name="Eisen J.A."/>
            <person name="Seshadri R."/>
            <person name="Ren Q."/>
            <person name="Wu M."/>
            <person name="Utterback T.R."/>
            <person name="Smith S."/>
            <person name="Lewis M."/>
            <person name="Khouri H."/>
            <person name="Zhang C."/>
            <person name="Niu H."/>
            <person name="Lin Q."/>
            <person name="Ohashi N."/>
            <person name="Zhi N."/>
            <person name="Nelson W."/>
            <person name="Brinkac L.M."/>
            <person name="Dodson R.J."/>
            <person name="Rosovitz M.J."/>
            <person name="Sundaram J."/>
            <person name="Daugherty S.C."/>
            <person name="Davidsen T."/>
            <person name="Durkin A.S."/>
            <person name="Gwinn M."/>
            <person name="Haft D.H."/>
            <person name="Selengut J.D."/>
            <person name="Sullivan S.A."/>
            <person name="Zafar N."/>
            <person name="Zhou L."/>
            <person name="Benahmed F."/>
            <person name="Forberger H."/>
            <person name="Halpin R."/>
            <person name="Mulligan S."/>
            <person name="Robinson J."/>
            <person name="White O."/>
            <person name="Rikihisa Y."/>
            <person name="Tettelin H."/>
        </authorList>
    </citation>
    <scope>NUCLEOTIDE SEQUENCE [LARGE SCALE GENOMIC DNA]</scope>
    <source>
        <strain evidence="3">ATCC CRL-10679 / Arkansas</strain>
    </source>
</reference>
<dbReference type="KEGG" id="ech:ECH_0453"/>
<dbReference type="AlphaFoldDB" id="Q2GH12"/>
<dbReference type="EMBL" id="CP000236">
    <property type="protein sequence ID" value="ABD45582.1"/>
    <property type="molecule type" value="Genomic_DNA"/>
</dbReference>
<evidence type="ECO:0000313" key="2">
    <source>
        <dbReference type="EMBL" id="ABD45582.1"/>
    </source>
</evidence>
<dbReference type="Proteomes" id="UP000008320">
    <property type="component" value="Chromosome"/>
</dbReference>
<keyword evidence="1" id="KW-0812">Transmembrane</keyword>
<protein>
    <submittedName>
        <fullName evidence="2">Uncharacterized protein</fullName>
    </submittedName>
</protein>
<feature type="transmembrane region" description="Helical" evidence="1">
    <location>
        <begin position="6"/>
        <end position="31"/>
    </location>
</feature>
<dbReference type="HOGENOM" id="CLU_3343132_0_0_5"/>
<sequence length="46" mass="4933">MFIIILSGLMVCIGIGIFISSVVVEEIVLLLNGNLNTHSSIIEMVS</sequence>
<accession>Q2GH12</accession>
<evidence type="ECO:0000256" key="1">
    <source>
        <dbReference type="SAM" id="Phobius"/>
    </source>
</evidence>
<keyword evidence="3" id="KW-1185">Reference proteome</keyword>
<name>Q2GH12_EHRCR</name>
<dbReference type="RefSeq" id="WP_011452614.1">
    <property type="nucleotide sequence ID" value="NC_007799.1"/>
</dbReference>
<gene>
    <name evidence="2" type="ordered locus">ECH_0453</name>
</gene>
<keyword evidence="1" id="KW-0472">Membrane</keyword>
<organism evidence="2 3">
    <name type="scientific">Ehrlichia chaffeensis (strain ATCC CRL-10679 / Arkansas)</name>
    <dbReference type="NCBI Taxonomy" id="205920"/>
    <lineage>
        <taxon>Bacteria</taxon>
        <taxon>Pseudomonadati</taxon>
        <taxon>Pseudomonadota</taxon>
        <taxon>Alphaproteobacteria</taxon>
        <taxon>Rickettsiales</taxon>
        <taxon>Anaplasmataceae</taxon>
        <taxon>Ehrlichia</taxon>
    </lineage>
</organism>
<keyword evidence="1" id="KW-1133">Transmembrane helix</keyword>